<dbReference type="GeneID" id="10326716"/>
<organism evidence="1 2">
    <name type="scientific">Synechococcus phage S-SM2</name>
    <dbReference type="NCBI Taxonomy" id="444860"/>
    <lineage>
        <taxon>Viruses</taxon>
        <taxon>Duplodnaviria</taxon>
        <taxon>Heunggongvirae</taxon>
        <taxon>Uroviricota</taxon>
        <taxon>Caudoviricetes</taxon>
        <taxon>Pantevenvirales</taxon>
        <taxon>Kyanoviridae</taxon>
        <taxon>Nilusvirus</taxon>
        <taxon>Nilusvirus ssm2</taxon>
    </lineage>
</organism>
<accession>E3SIX8</accession>
<protein>
    <submittedName>
        <fullName evidence="1">Uncharacterized protein</fullName>
    </submittedName>
</protein>
<reference evidence="1 2" key="1">
    <citation type="journal article" date="2010" name="Environ. Microbiol.">
        <title>Genomic analysis of oceanic cyanobacterial myoviruses compared with T4-like myoviruses from diverse hosts and environments.</title>
        <authorList>
            <person name="Sullivan M.B."/>
            <person name="Huang K.H."/>
            <person name="Ignacio-Espinoza J.C."/>
            <person name="Berlin A.M."/>
            <person name="Kelly L."/>
            <person name="Weigele P.R."/>
            <person name="DeFrancesco A.S."/>
            <person name="Kern S.E."/>
            <person name="Thompson L.R."/>
            <person name="Young S."/>
            <person name="Yandava C."/>
            <person name="Fu R."/>
            <person name="Krastins B."/>
            <person name="Chase M."/>
            <person name="Sarracino D."/>
            <person name="Osburne M.S."/>
            <person name="Henn M.R."/>
            <person name="Chisholm S.W."/>
        </authorList>
    </citation>
    <scope>NUCLEOTIDE SEQUENCE [LARGE SCALE GENOMIC DNA]</scope>
    <source>
        <strain evidence="1">8017-1</strain>
    </source>
</reference>
<name>E3SIX8_9CAUD</name>
<dbReference type="EMBL" id="GU071095">
    <property type="protein sequence ID" value="ADO97426.1"/>
    <property type="molecule type" value="Genomic_DNA"/>
</dbReference>
<dbReference type="RefSeq" id="YP_004322240.1">
    <property type="nucleotide sequence ID" value="NC_015279.1"/>
</dbReference>
<dbReference type="KEGG" id="vg:10326716"/>
<keyword evidence="2" id="KW-1185">Reference proteome</keyword>
<dbReference type="OrthoDB" id="27535at10239"/>
<sequence length="53" mass="5953">MKVILVAIIGILLWQSTEARQFTADSFNNIADIIEPDTTKNQSIGERIDSFLD</sequence>
<gene>
    <name evidence="1" type="ORF">SSM2_084</name>
</gene>
<proteinExistence type="predicted"/>
<dbReference type="Proteomes" id="UP000006524">
    <property type="component" value="Segment"/>
</dbReference>
<evidence type="ECO:0000313" key="2">
    <source>
        <dbReference type="Proteomes" id="UP000006524"/>
    </source>
</evidence>
<evidence type="ECO:0000313" key="1">
    <source>
        <dbReference type="EMBL" id="ADO97426.1"/>
    </source>
</evidence>